<evidence type="ECO:0000313" key="7">
    <source>
        <dbReference type="EMBL" id="SAM07152.1"/>
    </source>
</evidence>
<evidence type="ECO:0000259" key="6">
    <source>
        <dbReference type="PROSITE" id="PS50850"/>
    </source>
</evidence>
<evidence type="ECO:0000256" key="4">
    <source>
        <dbReference type="ARBA" id="ARBA00023136"/>
    </source>
</evidence>
<feature type="transmembrane region" description="Helical" evidence="5">
    <location>
        <begin position="536"/>
        <end position="555"/>
    </location>
</feature>
<dbReference type="GO" id="GO:0003677">
    <property type="term" value="F:DNA binding"/>
    <property type="evidence" value="ECO:0007669"/>
    <property type="project" value="InterPro"/>
</dbReference>
<sequence length="715" mass="78469">MDLPPQVRSNSSVTMEEAYLQPGSAITMTTPLPGKLPSTMQTLNSRDSAIVLSDPSITGNEMANNAIRQQKLKKAVAFVALQTGLFLSSVDSTIVSTCLPRIGSDFQEFAIAAWVANSYILTFDSFQPLFSKLNDIFGRKWTMITGLCILIFGSLLCGLANSMIMLIVCRAIAGIGSAAVLSAVSVITFEMAPLEKRGNYQGIMNSVNAFAAVVGPLIGGGFTDGLTWRWCFYINLPIGGLCVIILIFFLDTPVPETNLVAKLKRIDYVGTILTLTLSILFLLALNFGGQMYSWNSPMVLVPLVISFALIGVLALYECKWAWDPILPPHLFMNRSILAVLCVNWWSGITFFVMVYYLPLYFQVVFGDSAMWSGIRLIPMQVFVCVGSTSAGYVISKFKNYRPFLWAGCSILTVCIGLVSLFGVGTDFGEIYGITIIAGLTSGFIFSSTILSLQASSKPQDISVVTGLGDFARLLGSAVGIAMASTVLNSRLSQNLPAVVPPEYVEMITKSSHFVRNGLPEQYLPAVLLVYADALRWIWYIMVPVTAISFIASLLVENYNLHKPGEKISEMDNNQDTKETQSRRSWTEKMQGWYPRIKSTTPLFNKKTHIDRSSSARLTDITGVNEDQMQRQGRRNNTTMNEAYLISLPKEMMRSTSGFPTSGRSFYLALGALDPAYLPFKSQGSAANGSSGTRSYPHTPPTMCAYALKISNPDWL</sequence>
<evidence type="ECO:0000313" key="8">
    <source>
        <dbReference type="Proteomes" id="UP000078561"/>
    </source>
</evidence>
<feature type="transmembrane region" description="Helical" evidence="5">
    <location>
        <begin position="336"/>
        <end position="357"/>
    </location>
</feature>
<gene>
    <name evidence="7" type="primary">ABSGL_12791.1 scaffold 13517</name>
</gene>
<protein>
    <recommendedName>
        <fullName evidence="6">Major facilitator superfamily (MFS) profile domain-containing protein</fullName>
    </recommendedName>
</protein>
<feature type="domain" description="Major facilitator superfamily (MFS) profile" evidence="6">
    <location>
        <begin position="77"/>
        <end position="560"/>
    </location>
</feature>
<proteinExistence type="predicted"/>
<dbReference type="GO" id="GO:0005886">
    <property type="term" value="C:plasma membrane"/>
    <property type="evidence" value="ECO:0007669"/>
    <property type="project" value="TreeGrafter"/>
</dbReference>
<dbReference type="InterPro" id="IPR020846">
    <property type="entry name" value="MFS_dom"/>
</dbReference>
<dbReference type="Pfam" id="PF07690">
    <property type="entry name" value="MFS_1"/>
    <property type="match status" value="1"/>
</dbReference>
<dbReference type="PANTHER" id="PTHR23501">
    <property type="entry name" value="MAJOR FACILITATOR SUPERFAMILY"/>
    <property type="match status" value="1"/>
</dbReference>
<comment type="subcellular location">
    <subcellularLocation>
        <location evidence="1">Membrane</location>
        <topology evidence="1">Multi-pass membrane protein</topology>
    </subcellularLocation>
</comment>
<keyword evidence="3 5" id="KW-1133">Transmembrane helix</keyword>
<dbReference type="OrthoDB" id="10021397at2759"/>
<feature type="transmembrane region" description="Helical" evidence="5">
    <location>
        <begin position="299"/>
        <end position="316"/>
    </location>
</feature>
<feature type="transmembrane region" description="Helical" evidence="5">
    <location>
        <begin position="141"/>
        <end position="165"/>
    </location>
</feature>
<dbReference type="InParanoid" id="A0A168RMV1"/>
<feature type="transmembrane region" description="Helical" evidence="5">
    <location>
        <begin position="430"/>
        <end position="452"/>
    </location>
</feature>
<name>A0A168RMV1_ABSGL</name>
<accession>A0A168RMV1</accession>
<dbReference type="EMBL" id="LT554730">
    <property type="protein sequence ID" value="SAM07152.1"/>
    <property type="molecule type" value="Genomic_DNA"/>
</dbReference>
<keyword evidence="2 5" id="KW-0812">Transmembrane</keyword>
<dbReference type="STRING" id="4829.A0A168RMV1"/>
<dbReference type="Gene3D" id="1.20.1250.20">
    <property type="entry name" value="MFS general substrate transporter like domains"/>
    <property type="match status" value="1"/>
</dbReference>
<evidence type="ECO:0000256" key="2">
    <source>
        <dbReference type="ARBA" id="ARBA00022692"/>
    </source>
</evidence>
<feature type="transmembrane region" description="Helical" evidence="5">
    <location>
        <begin position="203"/>
        <end position="222"/>
    </location>
</feature>
<dbReference type="InterPro" id="IPR011701">
    <property type="entry name" value="MFS"/>
</dbReference>
<dbReference type="InterPro" id="IPR038279">
    <property type="entry name" value="Ndc10_dom2_sf"/>
</dbReference>
<dbReference type="PROSITE" id="PS50850">
    <property type="entry name" value="MFS"/>
    <property type="match status" value="1"/>
</dbReference>
<keyword evidence="8" id="KW-1185">Reference proteome</keyword>
<dbReference type="GO" id="GO:0022857">
    <property type="term" value="F:transmembrane transporter activity"/>
    <property type="evidence" value="ECO:0007669"/>
    <property type="project" value="InterPro"/>
</dbReference>
<reference evidence="7" key="1">
    <citation type="submission" date="2016-04" db="EMBL/GenBank/DDBJ databases">
        <authorList>
            <person name="Evans L.H."/>
            <person name="Alamgir A."/>
            <person name="Owens N."/>
            <person name="Weber N.D."/>
            <person name="Virtaneva K."/>
            <person name="Barbian K."/>
            <person name="Babar A."/>
            <person name="Rosenke K."/>
        </authorList>
    </citation>
    <scope>NUCLEOTIDE SEQUENCE [LARGE SCALE GENOMIC DNA]</scope>
    <source>
        <strain evidence="7">CBS 101.48</strain>
    </source>
</reference>
<dbReference type="SUPFAM" id="SSF103473">
    <property type="entry name" value="MFS general substrate transporter"/>
    <property type="match status" value="1"/>
</dbReference>
<dbReference type="FunCoup" id="A0A168RMV1">
    <property type="interactions" value="37"/>
</dbReference>
<evidence type="ECO:0000256" key="3">
    <source>
        <dbReference type="ARBA" id="ARBA00022989"/>
    </source>
</evidence>
<feature type="transmembrane region" description="Helical" evidence="5">
    <location>
        <begin position="402"/>
        <end position="424"/>
    </location>
</feature>
<feature type="transmembrane region" description="Helical" evidence="5">
    <location>
        <begin position="234"/>
        <end position="254"/>
    </location>
</feature>
<dbReference type="PANTHER" id="PTHR23501:SF102">
    <property type="entry name" value="DRUG TRANSPORTER, PUTATIVE (AFU_ORTHOLOGUE AFUA_3G08530)-RELATED"/>
    <property type="match status" value="1"/>
</dbReference>
<evidence type="ECO:0000256" key="1">
    <source>
        <dbReference type="ARBA" id="ARBA00004141"/>
    </source>
</evidence>
<evidence type="ECO:0000256" key="5">
    <source>
        <dbReference type="SAM" id="Phobius"/>
    </source>
</evidence>
<dbReference type="Gene3D" id="1.10.443.20">
    <property type="entry name" value="Centromere DNA-binding protein complex CBF3 subunit, domain 2"/>
    <property type="match status" value="1"/>
</dbReference>
<feature type="transmembrane region" description="Helical" evidence="5">
    <location>
        <begin position="377"/>
        <end position="395"/>
    </location>
</feature>
<dbReference type="InterPro" id="IPR036259">
    <property type="entry name" value="MFS_trans_sf"/>
</dbReference>
<dbReference type="CDD" id="cd17502">
    <property type="entry name" value="MFS_Azr1_MDR_like"/>
    <property type="match status" value="1"/>
</dbReference>
<dbReference type="AlphaFoldDB" id="A0A168RMV1"/>
<dbReference type="Proteomes" id="UP000078561">
    <property type="component" value="Unassembled WGS sequence"/>
</dbReference>
<feature type="transmembrane region" description="Helical" evidence="5">
    <location>
        <begin position="171"/>
        <end position="191"/>
    </location>
</feature>
<organism evidence="7">
    <name type="scientific">Absidia glauca</name>
    <name type="common">Pin mould</name>
    <dbReference type="NCBI Taxonomy" id="4829"/>
    <lineage>
        <taxon>Eukaryota</taxon>
        <taxon>Fungi</taxon>
        <taxon>Fungi incertae sedis</taxon>
        <taxon>Mucoromycota</taxon>
        <taxon>Mucoromycotina</taxon>
        <taxon>Mucoromycetes</taxon>
        <taxon>Mucorales</taxon>
        <taxon>Cunninghamellaceae</taxon>
        <taxon>Absidia</taxon>
    </lineage>
</organism>
<keyword evidence="4 5" id="KW-0472">Membrane</keyword>
<feature type="transmembrane region" description="Helical" evidence="5">
    <location>
        <begin position="266"/>
        <end position="287"/>
    </location>
</feature>